<organism evidence="1 2">
    <name type="scientific">Phage Phass-1</name>
    <dbReference type="NCBI Taxonomy" id="3043662"/>
    <lineage>
        <taxon>Viruses</taxon>
        <taxon>Duplodnaviria</taxon>
        <taxon>Heunggongvirae</taxon>
        <taxon>Uroviricota</taxon>
        <taxon>Caudoviricetes</taxon>
        <taxon>Caudoviricetes code 15 clade</taxon>
    </lineage>
</organism>
<evidence type="ECO:0000313" key="1">
    <source>
        <dbReference type="EMBL" id="WIC39556.1"/>
    </source>
</evidence>
<reference evidence="1" key="1">
    <citation type="submission" date="2023-04" db="EMBL/GenBank/DDBJ databases">
        <title>Bacteriophage Phass-1 Discovered in the Human Gut Virome - the Founding Member of the Proposed New Family Phassviridae.</title>
        <authorList>
            <person name="Tikunov A.Y."/>
            <person name="Morozova V.V."/>
            <person name="Chechushkov A.V."/>
            <person name="Tikunova N.V."/>
        </authorList>
    </citation>
    <scope>NUCLEOTIDE SEQUENCE</scope>
</reference>
<name>A0AAF0LTS8_9CAUD</name>
<proteinExistence type="predicted"/>
<dbReference type="Proteomes" id="UP001237988">
    <property type="component" value="Segment"/>
</dbReference>
<sequence length="39" mass="4603">MLREIDEAMEDVTDPERMNEYKALMEEINKITEDGTKLT</sequence>
<protein>
    <submittedName>
        <fullName evidence="1">Uncharacterized protein</fullName>
    </submittedName>
</protein>
<evidence type="ECO:0000313" key="2">
    <source>
        <dbReference type="Proteomes" id="UP001237988"/>
    </source>
</evidence>
<dbReference type="EMBL" id="OQ749652">
    <property type="protein sequence ID" value="WIC39556.1"/>
    <property type="molecule type" value="Genomic_DNA"/>
</dbReference>
<accession>A0AAF0LTS8</accession>